<accession>A0A5S9PHU8</accession>
<dbReference type="Proteomes" id="UP000434580">
    <property type="component" value="Unassembled WGS sequence"/>
</dbReference>
<proteinExistence type="predicted"/>
<gene>
    <name evidence="1" type="ORF">DPBNPPHM_00954</name>
</gene>
<dbReference type="OrthoDB" id="582199at2"/>
<dbReference type="GO" id="GO:0003700">
    <property type="term" value="F:DNA-binding transcription factor activity"/>
    <property type="evidence" value="ECO:0007669"/>
    <property type="project" value="InterPro"/>
</dbReference>
<name>A0A5S9PHU8_9GAMM</name>
<dbReference type="EMBL" id="CACSII010000012">
    <property type="protein sequence ID" value="CAA0103513.1"/>
    <property type="molecule type" value="Genomic_DNA"/>
</dbReference>
<organism evidence="1 2">
    <name type="scientific">BD1-7 clade bacterium</name>
    <dbReference type="NCBI Taxonomy" id="2029982"/>
    <lineage>
        <taxon>Bacteria</taxon>
        <taxon>Pseudomonadati</taxon>
        <taxon>Pseudomonadota</taxon>
        <taxon>Gammaproteobacteria</taxon>
        <taxon>Cellvibrionales</taxon>
        <taxon>Spongiibacteraceae</taxon>
        <taxon>BD1-7 clade</taxon>
    </lineage>
</organism>
<sequence length="143" mass="15777">MVESLSLQLVFASSSLHEQMTAYLTRALTRDGFVSVTPPMLNFLSILECGVNYASDIARNLGVSRQMVAKTVKELCHLGYLEQIDGKGRQKMIRFTEQGEHLISSARQYLAQLDDVIGQSLGDHALAEMIDAMQTVNGLAQET</sequence>
<reference evidence="1 2" key="1">
    <citation type="submission" date="2019-11" db="EMBL/GenBank/DDBJ databases">
        <authorList>
            <person name="Holert J."/>
        </authorList>
    </citation>
    <scope>NUCLEOTIDE SEQUENCE [LARGE SCALE GENOMIC DNA]</scope>
    <source>
        <strain evidence="1">BC5_2</strain>
    </source>
</reference>
<protein>
    <submittedName>
        <fullName evidence="1">Uncharacterized protein</fullName>
    </submittedName>
</protein>
<dbReference type="InterPro" id="IPR036390">
    <property type="entry name" value="WH_DNA-bd_sf"/>
</dbReference>
<dbReference type="AlphaFoldDB" id="A0A5S9PHU8"/>
<dbReference type="Gene3D" id="1.10.10.10">
    <property type="entry name" value="Winged helix-like DNA-binding domain superfamily/Winged helix DNA-binding domain"/>
    <property type="match status" value="1"/>
</dbReference>
<evidence type="ECO:0000313" key="2">
    <source>
        <dbReference type="Proteomes" id="UP000434580"/>
    </source>
</evidence>
<dbReference type="InterPro" id="IPR036388">
    <property type="entry name" value="WH-like_DNA-bd_sf"/>
</dbReference>
<dbReference type="SUPFAM" id="SSF46785">
    <property type="entry name" value="Winged helix' DNA-binding domain"/>
    <property type="match status" value="1"/>
</dbReference>
<evidence type="ECO:0000313" key="1">
    <source>
        <dbReference type="EMBL" id="CAA0103513.1"/>
    </source>
</evidence>